<dbReference type="Pfam" id="PF13280">
    <property type="entry name" value="WYL"/>
    <property type="match status" value="1"/>
</dbReference>
<reference evidence="4" key="1">
    <citation type="submission" date="2019-02" db="EMBL/GenBank/DDBJ databases">
        <title>Isolation and identification of novel species under the genus Muribaculum.</title>
        <authorList>
            <person name="Miyake S."/>
            <person name="Ding Y."/>
            <person name="Low A."/>
            <person name="Soh M."/>
            <person name="Seedorf H."/>
        </authorList>
    </citation>
    <scope>NUCLEOTIDE SEQUENCE [LARGE SCALE GENOMIC DNA]</scope>
    <source>
        <strain evidence="4">H5</strain>
    </source>
</reference>
<dbReference type="InterPro" id="IPR057727">
    <property type="entry name" value="WCX_dom"/>
</dbReference>
<dbReference type="Pfam" id="PF25583">
    <property type="entry name" value="WCX"/>
    <property type="match status" value="1"/>
</dbReference>
<feature type="domain" description="WCX" evidence="2">
    <location>
        <begin position="217"/>
        <end position="293"/>
    </location>
</feature>
<dbReference type="RefSeq" id="WP_136414737.1">
    <property type="nucleotide sequence ID" value="NZ_CP039396.1"/>
</dbReference>
<evidence type="ECO:0000313" key="3">
    <source>
        <dbReference type="EMBL" id="QCD41869.1"/>
    </source>
</evidence>
<dbReference type="InterPro" id="IPR051534">
    <property type="entry name" value="CBASS_pafABC_assoc_protein"/>
</dbReference>
<dbReference type="PROSITE" id="PS52050">
    <property type="entry name" value="WYL"/>
    <property type="match status" value="1"/>
</dbReference>
<dbReference type="Proteomes" id="UP000297149">
    <property type="component" value="Chromosome"/>
</dbReference>
<protein>
    <submittedName>
        <fullName evidence="3">WYL domain-containing protein</fullName>
    </submittedName>
</protein>
<accession>A0A4P7W1T6</accession>
<name>A0A4P7W1T6_9BACT</name>
<keyword evidence="4" id="KW-1185">Reference proteome</keyword>
<proteinExistence type="predicted"/>
<gene>
    <name evidence="3" type="ORF">E7747_05945</name>
</gene>
<dbReference type="AlphaFoldDB" id="A0A4P7W1T6"/>
<evidence type="ECO:0000313" key="4">
    <source>
        <dbReference type="Proteomes" id="UP000297149"/>
    </source>
</evidence>
<dbReference type="InterPro" id="IPR026881">
    <property type="entry name" value="WYL_dom"/>
</dbReference>
<sequence>MSRNLLARYIWLIDTIRRYGAITREKLNELWMLSPYSDGNPLPRRTFYNYRTAIEELFNINIECNPTTYEYYIDSGDSHQASVTDWLLNSAAMSNVLSSVRDVSERIFLEDVPSARLYLSQVISALREQLQLHFTYRPYTRVNPTRDVVIEPYFLKIFKQRWYVTGLNIRDKIIKTYALDRMEDVAIGSEKFTIAPDFDAENFVKDSFGIVFTQADPHDVLIRANTRRAKYMRALPLHHSQREEIHDSFSDFHYRLRLTPDFVQEILSLGPDVKVISPPELKAMVTEALHSALDQYGLK</sequence>
<dbReference type="PANTHER" id="PTHR34580:SF9">
    <property type="entry name" value="SLL5097 PROTEIN"/>
    <property type="match status" value="1"/>
</dbReference>
<dbReference type="KEGG" id="ddb:E7747_05945"/>
<dbReference type="EMBL" id="CP039396">
    <property type="protein sequence ID" value="QCD41869.1"/>
    <property type="molecule type" value="Genomic_DNA"/>
</dbReference>
<feature type="domain" description="WYL" evidence="1">
    <location>
        <begin position="119"/>
        <end position="186"/>
    </location>
</feature>
<evidence type="ECO:0000259" key="2">
    <source>
        <dbReference type="Pfam" id="PF25583"/>
    </source>
</evidence>
<organism evidence="3 4">
    <name type="scientific">Duncaniella dubosii</name>
    <dbReference type="NCBI Taxonomy" id="2518971"/>
    <lineage>
        <taxon>Bacteria</taxon>
        <taxon>Pseudomonadati</taxon>
        <taxon>Bacteroidota</taxon>
        <taxon>Bacteroidia</taxon>
        <taxon>Bacteroidales</taxon>
        <taxon>Muribaculaceae</taxon>
        <taxon>Duncaniella</taxon>
    </lineage>
</organism>
<evidence type="ECO:0000259" key="1">
    <source>
        <dbReference type="Pfam" id="PF13280"/>
    </source>
</evidence>
<dbReference type="PANTHER" id="PTHR34580">
    <property type="match status" value="1"/>
</dbReference>